<dbReference type="Proteomes" id="UP000005709">
    <property type="component" value="Unassembled WGS sequence"/>
</dbReference>
<organism evidence="1 2">
    <name type="scientific">Campylobacter gracilis RM3268</name>
    <dbReference type="NCBI Taxonomy" id="553220"/>
    <lineage>
        <taxon>Bacteria</taxon>
        <taxon>Pseudomonadati</taxon>
        <taxon>Campylobacterota</taxon>
        <taxon>Epsilonproteobacteria</taxon>
        <taxon>Campylobacterales</taxon>
        <taxon>Campylobacteraceae</taxon>
        <taxon>Campylobacter</taxon>
    </lineage>
</organism>
<dbReference type="eggNOG" id="ENOG50319C9">
    <property type="taxonomic scope" value="Bacteria"/>
</dbReference>
<proteinExistence type="predicted"/>
<name>C8PHN8_9BACT</name>
<gene>
    <name evidence="1" type="ORF">CAMGR0001_0484</name>
</gene>
<comment type="caution">
    <text evidence="1">The sequence shown here is derived from an EMBL/GenBank/DDBJ whole genome shotgun (WGS) entry which is preliminary data.</text>
</comment>
<protein>
    <submittedName>
        <fullName evidence="1">Uncharacterized protein</fullName>
    </submittedName>
</protein>
<dbReference type="AlphaFoldDB" id="C8PHN8"/>
<evidence type="ECO:0000313" key="1">
    <source>
        <dbReference type="EMBL" id="EEV17652.1"/>
    </source>
</evidence>
<dbReference type="STRING" id="824.CGRAC_1861"/>
<evidence type="ECO:0000313" key="2">
    <source>
        <dbReference type="Proteomes" id="UP000005709"/>
    </source>
</evidence>
<dbReference type="EMBL" id="ACYG01000024">
    <property type="protein sequence ID" value="EEV17652.1"/>
    <property type="molecule type" value="Genomic_DNA"/>
</dbReference>
<accession>C8PHN8</accession>
<sequence>MLDKISKLCVREGLLLQKFQTLDIASFTRSRSYGAYFGVDLKSYNVLLFMRDAKSRFVMRDAEFLLSLANDISASLGKVVKKRVLFYNSQMCSKSAKFLKENGFSLYAFV</sequence>
<reference evidence="1 2" key="1">
    <citation type="submission" date="2009-07" db="EMBL/GenBank/DDBJ databases">
        <authorList>
            <person name="Madupu R."/>
            <person name="Sebastian Y."/>
            <person name="Durkin A.S."/>
            <person name="Torralba M."/>
            <person name="Methe B."/>
            <person name="Sutton G.G."/>
            <person name="Strausberg R.L."/>
            <person name="Nelson K.E."/>
        </authorList>
    </citation>
    <scope>NUCLEOTIDE SEQUENCE [LARGE SCALE GENOMIC DNA]</scope>
    <source>
        <strain evidence="1 2">RM3268</strain>
    </source>
</reference>
<keyword evidence="2" id="KW-1185">Reference proteome</keyword>